<dbReference type="EMBL" id="CP058561">
    <property type="protein sequence ID" value="QUH29195.1"/>
    <property type="molecule type" value="Genomic_DNA"/>
</dbReference>
<dbReference type="KEGG" id="vgu:HYG85_09755"/>
<dbReference type="SUPFAM" id="SSF101116">
    <property type="entry name" value="Flagellar export chaperone FliS"/>
    <property type="match status" value="1"/>
</dbReference>
<name>A0A8J8MAM7_9FIRM</name>
<dbReference type="GO" id="GO:0044780">
    <property type="term" value="P:bacterial-type flagellum assembly"/>
    <property type="evidence" value="ECO:0007669"/>
    <property type="project" value="InterPro"/>
</dbReference>
<proteinExistence type="predicted"/>
<dbReference type="Pfam" id="PF02561">
    <property type="entry name" value="FliS"/>
    <property type="match status" value="1"/>
</dbReference>
<organism evidence="1 2">
    <name type="scientific">Vallitalea guaymasensis</name>
    <dbReference type="NCBI Taxonomy" id="1185412"/>
    <lineage>
        <taxon>Bacteria</taxon>
        <taxon>Bacillati</taxon>
        <taxon>Bacillota</taxon>
        <taxon>Clostridia</taxon>
        <taxon>Lachnospirales</taxon>
        <taxon>Vallitaleaceae</taxon>
        <taxon>Vallitalea</taxon>
    </lineage>
</organism>
<gene>
    <name evidence="1" type="ORF">HYG85_09755</name>
</gene>
<keyword evidence="1" id="KW-0966">Cell projection</keyword>
<dbReference type="CDD" id="cd16098">
    <property type="entry name" value="FliS"/>
    <property type="match status" value="1"/>
</dbReference>
<dbReference type="Proteomes" id="UP000677305">
    <property type="component" value="Chromosome"/>
</dbReference>
<keyword evidence="1" id="KW-0969">Cilium</keyword>
<reference evidence="1 2" key="1">
    <citation type="submission" date="2020-07" db="EMBL/GenBank/DDBJ databases">
        <title>Vallitalea guaymasensis genome.</title>
        <authorList>
            <person name="Postec A."/>
        </authorList>
    </citation>
    <scope>NUCLEOTIDE SEQUENCE [LARGE SCALE GENOMIC DNA]</scope>
    <source>
        <strain evidence="1 2">Ra1766G1</strain>
    </source>
</reference>
<protein>
    <submittedName>
        <fullName evidence="1">Flagellar protein FliS</fullName>
    </submittedName>
</protein>
<dbReference type="InterPro" id="IPR036584">
    <property type="entry name" value="FliS_sf"/>
</dbReference>
<keyword evidence="1" id="KW-0282">Flagellum</keyword>
<dbReference type="InterPro" id="IPR003713">
    <property type="entry name" value="FliS"/>
</dbReference>
<sequence>MVEDTVKTYQNKIINANREQLLIITYELFMGEIDNSIEAINNEDEDTFNQCMTKVHKLHRELTDTLDMSYEISRYLLSLYIYMNKKLIEASIQFNIEPLTEVKKLANILLEGFKEAAKGQNSKSLIKNSQKLYAGLTYGKGTLNETIINEVESRGFKA</sequence>
<dbReference type="AlphaFoldDB" id="A0A8J8MAM7"/>
<keyword evidence="2" id="KW-1185">Reference proteome</keyword>
<dbReference type="RefSeq" id="WP_212693314.1">
    <property type="nucleotide sequence ID" value="NZ_CP058561.1"/>
</dbReference>
<evidence type="ECO:0000313" key="2">
    <source>
        <dbReference type="Proteomes" id="UP000677305"/>
    </source>
</evidence>
<accession>A0A8J8MAM7</accession>
<evidence type="ECO:0000313" key="1">
    <source>
        <dbReference type="EMBL" id="QUH29195.1"/>
    </source>
</evidence>
<dbReference type="Gene3D" id="1.20.120.340">
    <property type="entry name" value="Flagellar protein FliS"/>
    <property type="match status" value="1"/>
</dbReference>